<evidence type="ECO:0000259" key="11">
    <source>
        <dbReference type="Pfam" id="PF05193"/>
    </source>
</evidence>
<evidence type="ECO:0000256" key="8">
    <source>
        <dbReference type="RuleBase" id="RU004447"/>
    </source>
</evidence>
<dbReference type="InterPro" id="IPR050626">
    <property type="entry name" value="Peptidase_M16"/>
</dbReference>
<keyword evidence="5" id="KW-0378">Hydrolase</keyword>
<keyword evidence="4" id="KW-0479">Metal-binding</keyword>
<name>A0A4Q1CA96_9BACT</name>
<dbReference type="Pfam" id="PF05193">
    <property type="entry name" value="Peptidase_M16_C"/>
    <property type="match status" value="2"/>
</dbReference>
<keyword evidence="6" id="KW-0862">Zinc</keyword>
<organism evidence="12 13">
    <name type="scientific">Oleiharenicola lentus</name>
    <dbReference type="NCBI Taxonomy" id="2508720"/>
    <lineage>
        <taxon>Bacteria</taxon>
        <taxon>Pseudomonadati</taxon>
        <taxon>Verrucomicrobiota</taxon>
        <taxon>Opitutia</taxon>
        <taxon>Opitutales</taxon>
        <taxon>Opitutaceae</taxon>
        <taxon>Oleiharenicola</taxon>
    </lineage>
</organism>
<evidence type="ECO:0000256" key="5">
    <source>
        <dbReference type="ARBA" id="ARBA00022801"/>
    </source>
</evidence>
<dbReference type="PROSITE" id="PS00143">
    <property type="entry name" value="INSULINASE"/>
    <property type="match status" value="1"/>
</dbReference>
<dbReference type="InterPro" id="IPR011765">
    <property type="entry name" value="Pept_M16_N"/>
</dbReference>
<dbReference type="PANTHER" id="PTHR43690">
    <property type="entry name" value="NARDILYSIN"/>
    <property type="match status" value="1"/>
</dbReference>
<accession>A0A4Q1CA96</accession>
<dbReference type="InterPro" id="IPR007863">
    <property type="entry name" value="Peptidase_M16_C"/>
</dbReference>
<evidence type="ECO:0000256" key="2">
    <source>
        <dbReference type="ARBA" id="ARBA00007261"/>
    </source>
</evidence>
<feature type="signal peptide" evidence="9">
    <location>
        <begin position="1"/>
        <end position="26"/>
    </location>
</feature>
<dbReference type="Gene3D" id="3.30.830.10">
    <property type="entry name" value="Metalloenzyme, LuxS/M16 peptidase-like"/>
    <property type="match status" value="4"/>
</dbReference>
<feature type="chain" id="PRO_5020796858" evidence="9">
    <location>
        <begin position="27"/>
        <end position="946"/>
    </location>
</feature>
<comment type="cofactor">
    <cofactor evidence="1">
        <name>Zn(2+)</name>
        <dbReference type="ChEBI" id="CHEBI:29105"/>
    </cofactor>
</comment>
<dbReference type="SUPFAM" id="SSF63411">
    <property type="entry name" value="LuxS/MPP-like metallohydrolase"/>
    <property type="match status" value="4"/>
</dbReference>
<keyword evidence="13" id="KW-1185">Reference proteome</keyword>
<feature type="domain" description="Peptidase M16 N-terminal" evidence="10">
    <location>
        <begin position="56"/>
        <end position="178"/>
    </location>
</feature>
<sequence>MKLLPFPVRTLRLAFVLVLAPLVALRAADFPHQTSDLPADPAIHWGKLYNGLRYALLRNAEPKGRISARLAIKAGSLHENEDQRGLAHFLEHMAFNGSKHFPAANVIEFFQKLGMDFGGDTNASTGFDRTIYQLELPDAKPETLRESLTWFADVAGGILFEPAEIEKERGIILSEKRARDSVGLRTFLAEMDFLVPDTRLPQRLPIGTEEVLKNAPRERFLEYYDTWYRPERMVLVLVGDLEPAAVEPLVREIFGPLKARAPALPEPRLGVVTPTATVEARLHTEMEAGAANVSIQTVVPYAFEPDTAAGRLKYLPRTLALRMLNRRLSILAKQEGAPFLGGIVGVTEQFDLFRNASIELNCRPDQWQAALTVAEQELRRALEHGFQPAELAEAVAEMTNNLDQAVKTAPTRRSGGLAQDLVGDLIDDAVSTHPNAEQALYQPALARITPEICTAALRAAWSEAAGRKLFVTGNVQLPDAAAAIASTFQASAEVAVAPPAKIEQAAFAYTDFGPAGQVAKRTAVDDLGATLIEFANGVRLNLKATDFEAGRIRVNIRLGGGTLTLPMEQRGLGVLANVAFTTGGLGKHSVDDLQRLLAGKTVGLAFGAQSDAFTFGAATNRADLLLQLQLFCAFLTDPGYRPESIRQLHKMAEQVYQRLPHTPDGPFQLEIANLLAGGDPRFGLPPKDVLLSRSLDELKAWLSSEFARAPIEIAVVGDFETDAVVAAVAQTFGALPKRDAKPAYEATRRVTRPAAPLAKEYTITSEIPKALVRLYWPATDGRDVKLTRRLRMLNDVFADRLRVEIREKLAGTYSPNAGADLSDTYPGYGWLVAEAVVAPADTRKIADAMKKVAADLHAGEVTAEELERARQPILTALRDSARTNPYWLGTVLAAAQEYPDRLDWSRNRYTDNESITAAELTALAKQFYDPAKASEFIVLPVANKAQ</sequence>
<keyword evidence="7" id="KW-0482">Metalloprotease</keyword>
<feature type="domain" description="Peptidase M16 C-terminal" evidence="11">
    <location>
        <begin position="217"/>
        <end position="397"/>
    </location>
</feature>
<dbReference type="OrthoDB" id="9811314at2"/>
<feature type="domain" description="Peptidase M16 C-terminal" evidence="11">
    <location>
        <begin position="694"/>
        <end position="871"/>
    </location>
</feature>
<evidence type="ECO:0000256" key="4">
    <source>
        <dbReference type="ARBA" id="ARBA00022723"/>
    </source>
</evidence>
<comment type="caution">
    <text evidence="12">The sequence shown here is derived from an EMBL/GenBank/DDBJ whole genome shotgun (WGS) entry which is preliminary data.</text>
</comment>
<comment type="similarity">
    <text evidence="2 8">Belongs to the peptidase M16 family.</text>
</comment>
<reference evidence="12 13" key="1">
    <citation type="submission" date="2019-01" db="EMBL/GenBank/DDBJ databases">
        <title>Lacunisphaera sp. strain TWA-58.</title>
        <authorList>
            <person name="Chen W.-M."/>
        </authorList>
    </citation>
    <scope>NUCLEOTIDE SEQUENCE [LARGE SCALE GENOMIC DNA]</scope>
    <source>
        <strain evidence="12 13">TWA-58</strain>
    </source>
</reference>
<dbReference type="PANTHER" id="PTHR43690:SF17">
    <property type="entry name" value="PROTEIN YHJJ"/>
    <property type="match status" value="1"/>
</dbReference>
<dbReference type="GO" id="GO:0004222">
    <property type="term" value="F:metalloendopeptidase activity"/>
    <property type="evidence" value="ECO:0007669"/>
    <property type="project" value="InterPro"/>
</dbReference>
<keyword evidence="3" id="KW-0645">Protease</keyword>
<dbReference type="GO" id="GO:0006508">
    <property type="term" value="P:proteolysis"/>
    <property type="evidence" value="ECO:0007669"/>
    <property type="project" value="UniProtKB-KW"/>
</dbReference>
<evidence type="ECO:0000313" key="13">
    <source>
        <dbReference type="Proteomes" id="UP000290218"/>
    </source>
</evidence>
<evidence type="ECO:0000256" key="3">
    <source>
        <dbReference type="ARBA" id="ARBA00022670"/>
    </source>
</evidence>
<evidence type="ECO:0000256" key="6">
    <source>
        <dbReference type="ARBA" id="ARBA00022833"/>
    </source>
</evidence>
<proteinExistence type="inferred from homology"/>
<dbReference type="RefSeq" id="WP_129047352.1">
    <property type="nucleotide sequence ID" value="NZ_SDHX01000001.1"/>
</dbReference>
<dbReference type="Pfam" id="PF00675">
    <property type="entry name" value="Peptidase_M16"/>
    <property type="match status" value="1"/>
</dbReference>
<keyword evidence="9" id="KW-0732">Signal</keyword>
<evidence type="ECO:0000256" key="9">
    <source>
        <dbReference type="SAM" id="SignalP"/>
    </source>
</evidence>
<dbReference type="Proteomes" id="UP000290218">
    <property type="component" value="Unassembled WGS sequence"/>
</dbReference>
<protein>
    <submittedName>
        <fullName evidence="12">Insulinase family protein</fullName>
    </submittedName>
</protein>
<evidence type="ECO:0000259" key="10">
    <source>
        <dbReference type="Pfam" id="PF00675"/>
    </source>
</evidence>
<evidence type="ECO:0000256" key="1">
    <source>
        <dbReference type="ARBA" id="ARBA00001947"/>
    </source>
</evidence>
<gene>
    <name evidence="12" type="ORF">ESB00_08940</name>
</gene>
<evidence type="ECO:0000313" key="12">
    <source>
        <dbReference type="EMBL" id="RXK55985.1"/>
    </source>
</evidence>
<dbReference type="InterPro" id="IPR001431">
    <property type="entry name" value="Pept_M16_Zn_BS"/>
</dbReference>
<dbReference type="AlphaFoldDB" id="A0A4Q1CA96"/>
<evidence type="ECO:0000256" key="7">
    <source>
        <dbReference type="ARBA" id="ARBA00023049"/>
    </source>
</evidence>
<dbReference type="InterPro" id="IPR011249">
    <property type="entry name" value="Metalloenz_LuxS/M16"/>
</dbReference>
<dbReference type="EMBL" id="SDHX01000001">
    <property type="protein sequence ID" value="RXK55985.1"/>
    <property type="molecule type" value="Genomic_DNA"/>
</dbReference>
<dbReference type="GO" id="GO:0046872">
    <property type="term" value="F:metal ion binding"/>
    <property type="evidence" value="ECO:0007669"/>
    <property type="project" value="UniProtKB-KW"/>
</dbReference>